<evidence type="ECO:0000259" key="1">
    <source>
        <dbReference type="Pfam" id="PF13249"/>
    </source>
</evidence>
<dbReference type="PANTHER" id="PTHR11764:SF44">
    <property type="entry name" value="LANOSTEROL SYNTHASE"/>
    <property type="match status" value="1"/>
</dbReference>
<name>A0ABY9BEJ0_VITVI</name>
<dbReference type="InterPro" id="IPR008930">
    <property type="entry name" value="Terpenoid_cyclase/PrenylTrfase"/>
</dbReference>
<reference evidence="2 3" key="1">
    <citation type="journal article" date="2023" name="Hortic Res">
        <title>The complete reference genome for grapevine (Vitis vinifera L.) genetics and breeding.</title>
        <authorList>
            <person name="Shi X."/>
            <person name="Cao S."/>
            <person name="Wang X."/>
            <person name="Huang S."/>
            <person name="Wang Y."/>
            <person name="Liu Z."/>
            <person name="Liu W."/>
            <person name="Leng X."/>
            <person name="Peng Y."/>
            <person name="Wang N."/>
            <person name="Wang Y."/>
            <person name="Ma Z."/>
            <person name="Xu X."/>
            <person name="Zhang F."/>
            <person name="Xue H."/>
            <person name="Zhong H."/>
            <person name="Wang Y."/>
            <person name="Zhang K."/>
            <person name="Velt A."/>
            <person name="Avia K."/>
            <person name="Holtgrawe D."/>
            <person name="Grimplet J."/>
            <person name="Matus J.T."/>
            <person name="Ware D."/>
            <person name="Wu X."/>
            <person name="Wang H."/>
            <person name="Liu C."/>
            <person name="Fang Y."/>
            <person name="Rustenholz C."/>
            <person name="Cheng Z."/>
            <person name="Xiao H."/>
            <person name="Zhou Y."/>
        </authorList>
    </citation>
    <scope>NUCLEOTIDE SEQUENCE [LARGE SCALE GENOMIC DNA]</scope>
    <source>
        <strain evidence="3">cv. Pinot noir / PN40024</strain>
        <tissue evidence="2">Leaf</tissue>
    </source>
</reference>
<dbReference type="InterPro" id="IPR018333">
    <property type="entry name" value="Squalene_cyclase"/>
</dbReference>
<proteinExistence type="predicted"/>
<dbReference type="Proteomes" id="UP001227230">
    <property type="component" value="Chromosome 1"/>
</dbReference>
<dbReference type="PANTHER" id="PTHR11764">
    <property type="entry name" value="TERPENE CYCLASE/MUTASE FAMILY MEMBER"/>
    <property type="match status" value="1"/>
</dbReference>
<dbReference type="Pfam" id="PF13249">
    <property type="entry name" value="SQHop_cyclase_N"/>
    <property type="match status" value="1"/>
</dbReference>
<dbReference type="SUPFAM" id="SSF48239">
    <property type="entry name" value="Terpenoid cyclases/Protein prenyltransferases"/>
    <property type="match status" value="1"/>
</dbReference>
<dbReference type="EMBL" id="CP126648">
    <property type="protein sequence ID" value="WJZ81233.1"/>
    <property type="molecule type" value="Genomic_DNA"/>
</dbReference>
<protein>
    <recommendedName>
        <fullName evidence="1">Squalene cyclase N-terminal domain-containing protein</fullName>
    </recommendedName>
</protein>
<organism evidence="2 3">
    <name type="scientific">Vitis vinifera</name>
    <name type="common">Grape</name>
    <dbReference type="NCBI Taxonomy" id="29760"/>
    <lineage>
        <taxon>Eukaryota</taxon>
        <taxon>Viridiplantae</taxon>
        <taxon>Streptophyta</taxon>
        <taxon>Embryophyta</taxon>
        <taxon>Tracheophyta</taxon>
        <taxon>Spermatophyta</taxon>
        <taxon>Magnoliopsida</taxon>
        <taxon>eudicotyledons</taxon>
        <taxon>Gunneridae</taxon>
        <taxon>Pentapetalae</taxon>
        <taxon>rosids</taxon>
        <taxon>Vitales</taxon>
        <taxon>Vitaceae</taxon>
        <taxon>Viteae</taxon>
        <taxon>Vitis</taxon>
    </lineage>
</organism>
<gene>
    <name evidence="2" type="ORF">VitviT2T_001086</name>
</gene>
<feature type="domain" description="Squalene cyclase N-terminal" evidence="1">
    <location>
        <begin position="2"/>
        <end position="104"/>
    </location>
</feature>
<evidence type="ECO:0000313" key="2">
    <source>
        <dbReference type="EMBL" id="WJZ81233.1"/>
    </source>
</evidence>
<sequence length="110" mass="12817">MFCTTLSYITLRLLGEGVDGEDEAMDKERKWIPDRGGITCIPSWGIMWLSVLGVFDRKGNDPLPPEIWLLPYFVHMHPGQMWCHSRMVYLAMSYLYGKRFVGPLIQLFYL</sequence>
<evidence type="ECO:0000313" key="3">
    <source>
        <dbReference type="Proteomes" id="UP001227230"/>
    </source>
</evidence>
<dbReference type="Gene3D" id="1.50.10.20">
    <property type="match status" value="1"/>
</dbReference>
<dbReference type="InterPro" id="IPR032697">
    <property type="entry name" value="SQ_cyclase_N"/>
</dbReference>
<keyword evidence="3" id="KW-1185">Reference proteome</keyword>
<accession>A0ABY9BEJ0</accession>